<proteinExistence type="predicted"/>
<accession>A0A0A2LYV8</accession>
<comment type="caution">
    <text evidence="1">The sequence shown here is derived from an EMBL/GenBank/DDBJ whole genome shotgun (WGS) entry which is preliminary data.</text>
</comment>
<evidence type="ECO:0000313" key="1">
    <source>
        <dbReference type="EMBL" id="KGO85154.1"/>
    </source>
</evidence>
<dbReference type="OrthoDB" id="1652165at2"/>
<organism evidence="1 2">
    <name type="scientific">Flavobacterium rivuli WB 3.3-2 = DSM 21788</name>
    <dbReference type="NCBI Taxonomy" id="1121895"/>
    <lineage>
        <taxon>Bacteria</taxon>
        <taxon>Pseudomonadati</taxon>
        <taxon>Bacteroidota</taxon>
        <taxon>Flavobacteriia</taxon>
        <taxon>Flavobacteriales</taxon>
        <taxon>Flavobacteriaceae</taxon>
        <taxon>Flavobacterium</taxon>
    </lineage>
</organism>
<dbReference type="NCBIfam" id="NF033708">
    <property type="entry name" value="T9SS_Cterm_ChiA"/>
    <property type="match status" value="1"/>
</dbReference>
<protein>
    <submittedName>
        <fullName evidence="1">Uncharacterized protein</fullName>
    </submittedName>
</protein>
<dbReference type="AlphaFoldDB" id="A0A0A2LYV8"/>
<keyword evidence="2" id="KW-1185">Reference proteome</keyword>
<gene>
    <name evidence="1" type="ORF">Q765_17445</name>
</gene>
<reference evidence="1 2" key="1">
    <citation type="submission" date="2013-09" db="EMBL/GenBank/DDBJ databases">
        <authorList>
            <person name="Zeng Z."/>
            <person name="Chen C."/>
        </authorList>
    </citation>
    <scope>NUCLEOTIDE SEQUENCE [LARGE SCALE GENOMIC DNA]</scope>
    <source>
        <strain evidence="1 2">WB 3.3-2</strain>
    </source>
</reference>
<name>A0A0A2LYV8_9FLAO</name>
<dbReference type="RefSeq" id="WP_020213212.1">
    <property type="nucleotide sequence ID" value="NZ_JRLX01000026.1"/>
</dbReference>
<sequence length="259" mass="28266">MRTKVNPENTQFLFNNAMRRAARPSGTQGFFRTAPTGASRFWLNLNAAEDSFSQMAVAYTEEATTGIDFGFDGRAFADSDNIALYTVAQDIKLSIQARPSFADTDVVAMGYRATDAGNYTIAIDHTDGAFAGEQAIFIKDAVSGNVHNLKESNYTFATEAGTFNDRFEIVYTTEALGTHNPALTTDNVIVFKEGNVINVAADNAVITAINVCDIRGRKLYNNQNINAVQTTVKELTAQQQVLIIEVTTTKGKTSKKLVF</sequence>
<dbReference type="STRING" id="1121895.GCA_000378485_02052"/>
<dbReference type="eggNOG" id="COG1345">
    <property type="taxonomic scope" value="Bacteria"/>
</dbReference>
<evidence type="ECO:0000313" key="2">
    <source>
        <dbReference type="Proteomes" id="UP000030152"/>
    </source>
</evidence>
<dbReference type="EMBL" id="JRLX01000026">
    <property type="protein sequence ID" value="KGO85154.1"/>
    <property type="molecule type" value="Genomic_DNA"/>
</dbReference>
<dbReference type="Proteomes" id="UP000030152">
    <property type="component" value="Unassembled WGS sequence"/>
</dbReference>